<protein>
    <recommendedName>
        <fullName evidence="2">DUF541 domain-containing protein</fullName>
    </recommendedName>
</protein>
<gene>
    <name evidence="1" type="ORF">LCGC14_0053180</name>
</gene>
<dbReference type="Gene3D" id="3.30.110.170">
    <property type="entry name" value="Protein of unknown function (DUF541), domain 1"/>
    <property type="match status" value="1"/>
</dbReference>
<proteinExistence type="predicted"/>
<accession>A0A0F9VS79</accession>
<evidence type="ECO:0000313" key="1">
    <source>
        <dbReference type="EMBL" id="KKO07976.1"/>
    </source>
</evidence>
<name>A0A0F9VS79_9ZZZZ</name>
<sequence>MKKFTLILVLFLIGISSTEAQTNPKERTVTVAGTAPLEKTIEKYRIKATLSMDQVYYADTRMENLEQLKKQYFTALKEKGVDVSKFEEKEMEYFSLGYQRDGTVLYYVTSSKEITMKLVKTNLQGVQLQFQVKQHVSTEKNQAALELALKDAMNNANSLCKAINTSVGEIISISSNQYQNEDWTSYYTDYQEQFTVNVVYQMK</sequence>
<dbReference type="Pfam" id="PF04402">
    <property type="entry name" value="SIMPL"/>
    <property type="match status" value="1"/>
</dbReference>
<dbReference type="AlphaFoldDB" id="A0A0F9VS79"/>
<reference evidence="1" key="1">
    <citation type="journal article" date="2015" name="Nature">
        <title>Complex archaea that bridge the gap between prokaryotes and eukaryotes.</title>
        <authorList>
            <person name="Spang A."/>
            <person name="Saw J.H."/>
            <person name="Jorgensen S.L."/>
            <person name="Zaremba-Niedzwiedzka K."/>
            <person name="Martijn J."/>
            <person name="Lind A.E."/>
            <person name="van Eijk R."/>
            <person name="Schleper C."/>
            <person name="Guy L."/>
            <person name="Ettema T.J."/>
        </authorList>
    </citation>
    <scope>NUCLEOTIDE SEQUENCE</scope>
</reference>
<evidence type="ECO:0008006" key="2">
    <source>
        <dbReference type="Google" id="ProtNLM"/>
    </source>
</evidence>
<dbReference type="InterPro" id="IPR007497">
    <property type="entry name" value="SIMPL/DUF541"/>
</dbReference>
<comment type="caution">
    <text evidence="1">The sequence shown here is derived from an EMBL/GenBank/DDBJ whole genome shotgun (WGS) entry which is preliminary data.</text>
</comment>
<organism evidence="1">
    <name type="scientific">marine sediment metagenome</name>
    <dbReference type="NCBI Taxonomy" id="412755"/>
    <lineage>
        <taxon>unclassified sequences</taxon>
        <taxon>metagenomes</taxon>
        <taxon>ecological metagenomes</taxon>
    </lineage>
</organism>
<dbReference type="EMBL" id="LAZR01000011">
    <property type="protein sequence ID" value="KKO07976.1"/>
    <property type="molecule type" value="Genomic_DNA"/>
</dbReference>